<comment type="caution">
    <text evidence="2">The sequence shown here is derived from an EMBL/GenBank/DDBJ whole genome shotgun (WGS) entry which is preliminary data.</text>
</comment>
<feature type="region of interest" description="Disordered" evidence="1">
    <location>
        <begin position="1"/>
        <end position="26"/>
    </location>
</feature>
<evidence type="ECO:0000256" key="1">
    <source>
        <dbReference type="SAM" id="MobiDB-lite"/>
    </source>
</evidence>
<dbReference type="AlphaFoldDB" id="A0A9P5P274"/>
<dbReference type="Proteomes" id="UP000772434">
    <property type="component" value="Unassembled WGS sequence"/>
</dbReference>
<organism evidence="2 3">
    <name type="scientific">Rhodocollybia butyracea</name>
    <dbReference type="NCBI Taxonomy" id="206335"/>
    <lineage>
        <taxon>Eukaryota</taxon>
        <taxon>Fungi</taxon>
        <taxon>Dikarya</taxon>
        <taxon>Basidiomycota</taxon>
        <taxon>Agaricomycotina</taxon>
        <taxon>Agaricomycetes</taxon>
        <taxon>Agaricomycetidae</taxon>
        <taxon>Agaricales</taxon>
        <taxon>Marasmiineae</taxon>
        <taxon>Omphalotaceae</taxon>
        <taxon>Rhodocollybia</taxon>
    </lineage>
</organism>
<feature type="region of interest" description="Disordered" evidence="1">
    <location>
        <begin position="80"/>
        <end position="113"/>
    </location>
</feature>
<protein>
    <submittedName>
        <fullName evidence="2">Uncharacterized protein</fullName>
    </submittedName>
</protein>
<gene>
    <name evidence="2" type="ORF">BDP27DRAFT_1348906</name>
</gene>
<feature type="compositionally biased region" description="Polar residues" evidence="1">
    <location>
        <begin position="11"/>
        <end position="26"/>
    </location>
</feature>
<keyword evidence="3" id="KW-1185">Reference proteome</keyword>
<accession>A0A9P5P274</accession>
<dbReference type="EMBL" id="JADNRY010000654">
    <property type="protein sequence ID" value="KAF9031334.1"/>
    <property type="molecule type" value="Genomic_DNA"/>
</dbReference>
<evidence type="ECO:0000313" key="3">
    <source>
        <dbReference type="Proteomes" id="UP000772434"/>
    </source>
</evidence>
<reference evidence="2" key="1">
    <citation type="submission" date="2020-11" db="EMBL/GenBank/DDBJ databases">
        <authorList>
            <consortium name="DOE Joint Genome Institute"/>
            <person name="Ahrendt S."/>
            <person name="Riley R."/>
            <person name="Andreopoulos W."/>
            <person name="Labutti K."/>
            <person name="Pangilinan J."/>
            <person name="Ruiz-Duenas F.J."/>
            <person name="Barrasa J.M."/>
            <person name="Sanchez-Garcia M."/>
            <person name="Camarero S."/>
            <person name="Miyauchi S."/>
            <person name="Serrano A."/>
            <person name="Linde D."/>
            <person name="Babiker R."/>
            <person name="Drula E."/>
            <person name="Ayuso-Fernandez I."/>
            <person name="Pacheco R."/>
            <person name="Padilla G."/>
            <person name="Ferreira P."/>
            <person name="Barriuso J."/>
            <person name="Kellner H."/>
            <person name="Castanera R."/>
            <person name="Alfaro M."/>
            <person name="Ramirez L."/>
            <person name="Pisabarro A.G."/>
            <person name="Kuo A."/>
            <person name="Tritt A."/>
            <person name="Lipzen A."/>
            <person name="He G."/>
            <person name="Yan M."/>
            <person name="Ng V."/>
            <person name="Cullen D."/>
            <person name="Martin F."/>
            <person name="Rosso M.-N."/>
            <person name="Henrissat B."/>
            <person name="Hibbett D."/>
            <person name="Martinez A.T."/>
            <person name="Grigoriev I.V."/>
        </authorList>
    </citation>
    <scope>NUCLEOTIDE SEQUENCE</scope>
    <source>
        <strain evidence="2">AH 40177</strain>
    </source>
</reference>
<feature type="region of interest" description="Disordered" evidence="1">
    <location>
        <begin position="306"/>
        <end position="339"/>
    </location>
</feature>
<evidence type="ECO:0000313" key="2">
    <source>
        <dbReference type="EMBL" id="KAF9031334.1"/>
    </source>
</evidence>
<sequence length="339" mass="36072">MLQEQDAPVVTKSSINTNTRSAQMSSTGLINVAATRDGKLGQDGQVNEVVASPLATTNTDTPSPTLFSSVCSLTSVPLSSDESLSFPQTGEYKARSQSQGSVEITKAERDSVEPEMQQLTWNQENMTMNENATMNVAPDIHSQIFPPALGVGLFAKAIAAPHPSSSVEKDTQGDLSSSAASVFPRTKPDDIATSSDSQYDEQMDVGQHAYGMITHDDTFTTNPISPILVASSTLLGAPDSESSQPSQAWEAKQRLHPTTEDHRAGMQEYMEVTSGGELDDNAVDQHGGHILVIPNDPLTTRKTNVETPSTAAPKFPLGPGPCGAQNGDWGCQDHRGDCD</sequence>
<proteinExistence type="predicted"/>
<feature type="region of interest" description="Disordered" evidence="1">
    <location>
        <begin position="164"/>
        <end position="198"/>
    </location>
</feature>
<name>A0A9P5P274_9AGAR</name>